<comment type="caution">
    <text evidence="1">The sequence shown here is derived from an EMBL/GenBank/DDBJ whole genome shotgun (WGS) entry which is preliminary data.</text>
</comment>
<evidence type="ECO:0000313" key="2">
    <source>
        <dbReference type="Proteomes" id="UP000295341"/>
    </source>
</evidence>
<dbReference type="PROSITE" id="PS51257">
    <property type="entry name" value="PROKAR_LIPOPROTEIN"/>
    <property type="match status" value="1"/>
</dbReference>
<dbReference type="AlphaFoldDB" id="A0A4R7PCZ1"/>
<sequence>MRASAGSIVLAAGLLLGGCDNTVNPQPVEASGSTLCVVDYEVCVNPIFDAALNGRTGVATCSSGGCHSQASGSGGAFKIHPGATTGSAEMMANYFSARSFANLDDPPGSRLLQKPTAGRSAAIGGHAGGDIFPGTTDECHAVIQNWIATRVDDANASVCGSCVPVDVSTCGY</sequence>
<protein>
    <submittedName>
        <fullName evidence="1">Uncharacterized protein</fullName>
    </submittedName>
</protein>
<name>A0A4R7PCZ1_9GAMM</name>
<gene>
    <name evidence="1" type="ORF">DFR24_1403</name>
</gene>
<proteinExistence type="predicted"/>
<dbReference type="Proteomes" id="UP000295341">
    <property type="component" value="Unassembled WGS sequence"/>
</dbReference>
<organism evidence="1 2">
    <name type="scientific">Panacagrimonas perspica</name>
    <dbReference type="NCBI Taxonomy" id="381431"/>
    <lineage>
        <taxon>Bacteria</taxon>
        <taxon>Pseudomonadati</taxon>
        <taxon>Pseudomonadota</taxon>
        <taxon>Gammaproteobacteria</taxon>
        <taxon>Nevskiales</taxon>
        <taxon>Nevskiaceae</taxon>
        <taxon>Panacagrimonas</taxon>
    </lineage>
</organism>
<dbReference type="EMBL" id="SOBT01000008">
    <property type="protein sequence ID" value="TDU32015.1"/>
    <property type="molecule type" value="Genomic_DNA"/>
</dbReference>
<accession>A0A4R7PCZ1</accession>
<reference evidence="1 2" key="1">
    <citation type="submission" date="2019-03" db="EMBL/GenBank/DDBJ databases">
        <title>Genomic Encyclopedia of Type Strains, Phase IV (KMG-IV): sequencing the most valuable type-strain genomes for metagenomic binning, comparative biology and taxonomic classification.</title>
        <authorList>
            <person name="Goeker M."/>
        </authorList>
    </citation>
    <scope>NUCLEOTIDE SEQUENCE [LARGE SCALE GENOMIC DNA]</scope>
    <source>
        <strain evidence="1 2">DSM 26377</strain>
    </source>
</reference>
<dbReference type="RefSeq" id="WP_210772351.1">
    <property type="nucleotide sequence ID" value="NZ_MWIN01000004.1"/>
</dbReference>
<evidence type="ECO:0000313" key="1">
    <source>
        <dbReference type="EMBL" id="TDU32015.1"/>
    </source>
</evidence>
<keyword evidence="2" id="KW-1185">Reference proteome</keyword>